<dbReference type="PANTHER" id="PTHR45726">
    <property type="entry name" value="LEUKOTRIENE A-4 HYDROLASE"/>
    <property type="match status" value="1"/>
</dbReference>
<proteinExistence type="predicted"/>
<feature type="signal peptide" evidence="3">
    <location>
        <begin position="1"/>
        <end position="19"/>
    </location>
</feature>
<evidence type="ECO:0000256" key="2">
    <source>
        <dbReference type="PIRSR" id="PIRSR634015-3"/>
    </source>
</evidence>
<keyword evidence="2" id="KW-0479">Metal-binding</keyword>
<reference evidence="5 6" key="1">
    <citation type="journal article" date="2017" name="Int. J. Syst. Evol. Microbiol.">
        <title>Arachidicoccus ginsenosidivorans sp. nov., with ginsenoside-converting activity isolated from ginseng cultivating soil.</title>
        <authorList>
            <person name="Siddiqi M.Z."/>
            <person name="Aslam Z."/>
            <person name="Im W.T."/>
        </authorList>
    </citation>
    <scope>NUCLEOTIDE SEQUENCE [LARGE SCALE GENOMIC DNA]</scope>
    <source>
        <strain evidence="5 6">Gsoil 809</strain>
    </source>
</reference>
<dbReference type="Gene3D" id="1.10.390.10">
    <property type="entry name" value="Neutral Protease Domain 2"/>
    <property type="match status" value="1"/>
</dbReference>
<evidence type="ECO:0000256" key="3">
    <source>
        <dbReference type="SAM" id="SignalP"/>
    </source>
</evidence>
<dbReference type="KEGG" id="agi:FSB73_14725"/>
<dbReference type="OrthoDB" id="9814383at2"/>
<evidence type="ECO:0000259" key="4">
    <source>
        <dbReference type="Pfam" id="PF01433"/>
    </source>
</evidence>
<dbReference type="RefSeq" id="WP_146783741.1">
    <property type="nucleotide sequence ID" value="NZ_CP042434.1"/>
</dbReference>
<feature type="chain" id="PRO_5022857885" evidence="3">
    <location>
        <begin position="20"/>
        <end position="615"/>
    </location>
</feature>
<dbReference type="InterPro" id="IPR034015">
    <property type="entry name" value="M1_LTA4H"/>
</dbReference>
<dbReference type="SUPFAM" id="SSF55486">
    <property type="entry name" value="Metalloproteases ('zincins'), catalytic domain"/>
    <property type="match status" value="1"/>
</dbReference>
<feature type="active site" description="Proton acceptor" evidence="1">
    <location>
        <position position="361"/>
    </location>
</feature>
<evidence type="ECO:0000256" key="1">
    <source>
        <dbReference type="PIRSR" id="PIRSR634015-1"/>
    </source>
</evidence>
<evidence type="ECO:0000313" key="6">
    <source>
        <dbReference type="Proteomes" id="UP000321291"/>
    </source>
</evidence>
<feature type="active site" description="Proton donor" evidence="1">
    <location>
        <position position="441"/>
    </location>
</feature>
<sequence>MKKYLLLLLGAGYGLALQAQPERWQQKVKYTIDANLDVNTNIVNGKEKITYWNNAPDTLNRLFIHLYWNAFQPGSMMDVRSRELGKIILGKNRKGEAVQDWDPRVRDRISKLSSSQIGYQHVKSLRIDGVEQKLIPHETILEVDLKKPILPHTSTDLAIEFEAQVPEQIRRSGRDNVEGVRYSMSQWYPKIVEYDYQGWNANPYIAREFYGVWGSYDVNITLDKNYLVAATGTVQNPDEVGFGYGKSEGVPQKAGDKTTWHFKADSVHDFVWAADNQYKLIKRQIEDGPLFYFVYKRKSADDDTKWNLLADSVAYVYPYIARTFGAYPYHNYSFIQGGDGGMEYPMATLIKGPSLGTALHEFGHNWYQGILGSNESLYPWMDEGGATYFQTRIFGWLHHDSTWYKASYRSYYYLAKSGLEEPMSTHADHYNTNFAYGAAAYGKGAVFYDQLAYIIGKKNMDAFLLRYFNTWGFKHPNANDMIRVAEKVSGLELEWYKNYWVYSTKTIDYAIDKVSSVQNHGVVELVRKGDMPMPLDVLVTYKDGKQEMYNIPLGMMYGHKPADNNYYPWIFAPEWRWTSPTYQLELSRPNTDIKSIEIDPHGLMADVDRLNNTLN</sequence>
<dbReference type="EMBL" id="CP042434">
    <property type="protein sequence ID" value="QEC72742.1"/>
    <property type="molecule type" value="Genomic_DNA"/>
</dbReference>
<dbReference type="CDD" id="cd09604">
    <property type="entry name" value="M1_APN_like"/>
    <property type="match status" value="1"/>
</dbReference>
<comment type="cofactor">
    <cofactor evidence="2">
        <name>Zn(2+)</name>
        <dbReference type="ChEBI" id="CHEBI:29105"/>
    </cofactor>
    <text evidence="2">Binds 1 zinc ion per subunit.</text>
</comment>
<feature type="binding site" evidence="2">
    <location>
        <position position="364"/>
    </location>
    <ligand>
        <name>Zn(2+)</name>
        <dbReference type="ChEBI" id="CHEBI:29105"/>
        <note>catalytic</note>
    </ligand>
</feature>
<dbReference type="InterPro" id="IPR014782">
    <property type="entry name" value="Peptidase_M1_dom"/>
</dbReference>
<accession>A0A5B8VPD1</accession>
<evidence type="ECO:0000313" key="5">
    <source>
        <dbReference type="EMBL" id="QEC72742.1"/>
    </source>
</evidence>
<feature type="binding site" evidence="2">
    <location>
        <position position="360"/>
    </location>
    <ligand>
        <name>Zn(2+)</name>
        <dbReference type="ChEBI" id="CHEBI:29105"/>
        <note>catalytic</note>
    </ligand>
</feature>
<dbReference type="GO" id="GO:0008237">
    <property type="term" value="F:metallopeptidase activity"/>
    <property type="evidence" value="ECO:0007669"/>
    <property type="project" value="InterPro"/>
</dbReference>
<dbReference type="GO" id="GO:0008270">
    <property type="term" value="F:zinc ion binding"/>
    <property type="evidence" value="ECO:0007669"/>
    <property type="project" value="InterPro"/>
</dbReference>
<keyword evidence="6" id="KW-1185">Reference proteome</keyword>
<dbReference type="InterPro" id="IPR027268">
    <property type="entry name" value="Peptidase_M4/M1_CTD_sf"/>
</dbReference>
<dbReference type="Pfam" id="PF01433">
    <property type="entry name" value="Peptidase_M1"/>
    <property type="match status" value="1"/>
</dbReference>
<organism evidence="5 6">
    <name type="scientific">Arachidicoccus ginsenosidivorans</name>
    <dbReference type="NCBI Taxonomy" id="496057"/>
    <lineage>
        <taxon>Bacteria</taxon>
        <taxon>Pseudomonadati</taxon>
        <taxon>Bacteroidota</taxon>
        <taxon>Chitinophagia</taxon>
        <taxon>Chitinophagales</taxon>
        <taxon>Chitinophagaceae</taxon>
        <taxon>Arachidicoccus</taxon>
    </lineage>
</organism>
<feature type="binding site" evidence="2">
    <location>
        <position position="383"/>
    </location>
    <ligand>
        <name>Zn(2+)</name>
        <dbReference type="ChEBI" id="CHEBI:29105"/>
        <note>catalytic</note>
    </ligand>
</feature>
<protein>
    <submittedName>
        <fullName evidence="5">M1 family metallopeptidase</fullName>
    </submittedName>
</protein>
<dbReference type="Proteomes" id="UP000321291">
    <property type="component" value="Chromosome"/>
</dbReference>
<feature type="domain" description="Peptidase M1 membrane alanine aminopeptidase" evidence="4">
    <location>
        <begin position="359"/>
        <end position="500"/>
    </location>
</feature>
<gene>
    <name evidence="5" type="ORF">FSB73_14725</name>
</gene>
<dbReference type="PANTHER" id="PTHR45726:SF3">
    <property type="entry name" value="LEUKOTRIENE A-4 HYDROLASE"/>
    <property type="match status" value="1"/>
</dbReference>
<dbReference type="AlphaFoldDB" id="A0A5B8VPD1"/>
<keyword evidence="3" id="KW-0732">Signal</keyword>
<name>A0A5B8VPD1_9BACT</name>
<keyword evidence="2" id="KW-0862">Zinc</keyword>